<dbReference type="RefSeq" id="WP_088918913.1">
    <property type="nucleotide sequence ID" value="NZ_CP018632.1"/>
</dbReference>
<evidence type="ECO:0000256" key="3">
    <source>
        <dbReference type="ARBA" id="ARBA00029447"/>
    </source>
</evidence>
<evidence type="ECO:0000259" key="8">
    <source>
        <dbReference type="PROSITE" id="PS50111"/>
    </source>
</evidence>
<dbReference type="KEGG" id="gai:IMCC3135_18495"/>
<feature type="domain" description="HAMP" evidence="9">
    <location>
        <begin position="309"/>
        <end position="348"/>
    </location>
</feature>
<dbReference type="Pfam" id="PF19443">
    <property type="entry name" value="DAHL"/>
    <property type="match status" value="1"/>
</dbReference>
<dbReference type="PRINTS" id="PR00260">
    <property type="entry name" value="CHEMTRNSDUCR"/>
</dbReference>
<dbReference type="Proteomes" id="UP000250079">
    <property type="component" value="Chromosome"/>
</dbReference>
<proteinExistence type="inferred from homology"/>
<feature type="coiled-coil region" evidence="5">
    <location>
        <begin position="105"/>
        <end position="132"/>
    </location>
</feature>
<keyword evidence="5" id="KW-0175">Coiled coil</keyword>
<feature type="domain" description="HAMP" evidence="9">
    <location>
        <begin position="433"/>
        <end position="480"/>
    </location>
</feature>
<dbReference type="CDD" id="cd06225">
    <property type="entry name" value="HAMP"/>
    <property type="match status" value="1"/>
</dbReference>
<comment type="similarity">
    <text evidence="3">Belongs to the methyl-accepting chemotaxis (MCP) protein family.</text>
</comment>
<evidence type="ECO:0000256" key="4">
    <source>
        <dbReference type="PROSITE-ProRule" id="PRU00284"/>
    </source>
</evidence>
<keyword evidence="11" id="KW-1185">Reference proteome</keyword>
<dbReference type="InterPro" id="IPR045812">
    <property type="entry name" value="DAHL"/>
</dbReference>
<dbReference type="PANTHER" id="PTHR43531:SF11">
    <property type="entry name" value="METHYL-ACCEPTING CHEMOTAXIS PROTEIN 3"/>
    <property type="match status" value="1"/>
</dbReference>
<dbReference type="Gene3D" id="1.10.287.950">
    <property type="entry name" value="Methyl-accepting chemotaxis protein"/>
    <property type="match status" value="1"/>
</dbReference>
<dbReference type="EMBL" id="CP018632">
    <property type="protein sequence ID" value="ASJ73778.1"/>
    <property type="molecule type" value="Genomic_DNA"/>
</dbReference>
<dbReference type="GO" id="GO:0007165">
    <property type="term" value="P:signal transduction"/>
    <property type="evidence" value="ECO:0007669"/>
    <property type="project" value="UniProtKB-KW"/>
</dbReference>
<organism evidence="10 11">
    <name type="scientific">Granulosicoccus antarcticus IMCC3135</name>
    <dbReference type="NCBI Taxonomy" id="1192854"/>
    <lineage>
        <taxon>Bacteria</taxon>
        <taxon>Pseudomonadati</taxon>
        <taxon>Pseudomonadota</taxon>
        <taxon>Gammaproteobacteria</taxon>
        <taxon>Chromatiales</taxon>
        <taxon>Granulosicoccaceae</taxon>
        <taxon>Granulosicoccus</taxon>
    </lineage>
</organism>
<dbReference type="PANTHER" id="PTHR43531">
    <property type="entry name" value="PROTEIN ICFG"/>
    <property type="match status" value="1"/>
</dbReference>
<accession>A0A2Z2NVM4</accession>
<feature type="transmembrane region" description="Helical" evidence="7">
    <location>
        <begin position="248"/>
        <end position="268"/>
    </location>
</feature>
<evidence type="ECO:0000256" key="5">
    <source>
        <dbReference type="SAM" id="Coils"/>
    </source>
</evidence>
<dbReference type="PROSITE" id="PS50111">
    <property type="entry name" value="CHEMOTAXIS_TRANSDUC_2"/>
    <property type="match status" value="1"/>
</dbReference>
<evidence type="ECO:0000256" key="7">
    <source>
        <dbReference type="SAM" id="Phobius"/>
    </source>
</evidence>
<feature type="domain" description="Methyl-accepting transducer" evidence="8">
    <location>
        <begin position="485"/>
        <end position="717"/>
    </location>
</feature>
<keyword evidence="1" id="KW-0145">Chemotaxis</keyword>
<gene>
    <name evidence="10" type="primary">tap</name>
    <name evidence="10" type="ORF">IMCC3135_18495</name>
</gene>
<dbReference type="Pfam" id="PF00015">
    <property type="entry name" value="MCPsignal"/>
    <property type="match status" value="1"/>
</dbReference>
<dbReference type="GO" id="GO:0006935">
    <property type="term" value="P:chemotaxis"/>
    <property type="evidence" value="ECO:0007669"/>
    <property type="project" value="UniProtKB-KW"/>
</dbReference>
<dbReference type="InterPro" id="IPR004089">
    <property type="entry name" value="MCPsignal_dom"/>
</dbReference>
<dbReference type="GO" id="GO:0016020">
    <property type="term" value="C:membrane"/>
    <property type="evidence" value="ECO:0007669"/>
    <property type="project" value="InterPro"/>
</dbReference>
<dbReference type="PROSITE" id="PS51257">
    <property type="entry name" value="PROKAR_LIPOPROTEIN"/>
    <property type="match status" value="1"/>
</dbReference>
<protein>
    <submittedName>
        <fullName evidence="10">Methyl-accepting chemotaxis protein IV</fullName>
    </submittedName>
</protein>
<feature type="transmembrane region" description="Helical" evidence="7">
    <location>
        <begin position="9"/>
        <end position="27"/>
    </location>
</feature>
<keyword evidence="2 4" id="KW-0807">Transducer</keyword>
<dbReference type="GO" id="GO:0004888">
    <property type="term" value="F:transmembrane signaling receptor activity"/>
    <property type="evidence" value="ECO:0007669"/>
    <property type="project" value="InterPro"/>
</dbReference>
<evidence type="ECO:0000313" key="11">
    <source>
        <dbReference type="Proteomes" id="UP000250079"/>
    </source>
</evidence>
<dbReference type="AlphaFoldDB" id="A0A2Z2NVM4"/>
<dbReference type="InterPro" id="IPR003660">
    <property type="entry name" value="HAMP_dom"/>
</dbReference>
<name>A0A2Z2NVM4_9GAMM</name>
<evidence type="ECO:0000256" key="2">
    <source>
        <dbReference type="ARBA" id="ARBA00023224"/>
    </source>
</evidence>
<feature type="region of interest" description="Disordered" evidence="6">
    <location>
        <begin position="735"/>
        <end position="757"/>
    </location>
</feature>
<keyword evidence="7" id="KW-0812">Transmembrane</keyword>
<keyword evidence="7" id="KW-0472">Membrane</keyword>
<evidence type="ECO:0000256" key="1">
    <source>
        <dbReference type="ARBA" id="ARBA00022500"/>
    </source>
</evidence>
<dbReference type="SUPFAM" id="SSF58104">
    <property type="entry name" value="Methyl-accepting chemotaxis protein (MCP) signaling domain"/>
    <property type="match status" value="1"/>
</dbReference>
<keyword evidence="7" id="KW-1133">Transmembrane helix</keyword>
<evidence type="ECO:0000259" key="9">
    <source>
        <dbReference type="PROSITE" id="PS50885"/>
    </source>
</evidence>
<dbReference type="Gene3D" id="1.20.120.1530">
    <property type="match status" value="1"/>
</dbReference>
<dbReference type="InterPro" id="IPR004090">
    <property type="entry name" value="Chemotax_Me-accpt_rcpt"/>
</dbReference>
<dbReference type="SMART" id="SM00283">
    <property type="entry name" value="MA"/>
    <property type="match status" value="1"/>
</dbReference>
<dbReference type="PROSITE" id="PS50885">
    <property type="entry name" value="HAMP"/>
    <property type="match status" value="2"/>
</dbReference>
<dbReference type="SMART" id="SM00304">
    <property type="entry name" value="HAMP"/>
    <property type="match status" value="2"/>
</dbReference>
<evidence type="ECO:0000313" key="10">
    <source>
        <dbReference type="EMBL" id="ASJ73778.1"/>
    </source>
</evidence>
<sequence>MRIFKNGSSLIKWAIGSMVILLVVLMACKPRVDMEFNTAYIENIDTMQELTGQLLRDHLLVSQGLVKHYDYLEADLEMMGRSAQLAKFVPTYVGPEYRDKSVDYLDQYSAAIVRLREQIEKSKRSIGLLQNAKMAFKLYLDDLNSVAAESDDLQVRKLLNELNHALVYSDIQASWLDKLEQVEQLLPMAAVSIQPLSLHARMLLKQQHQSTSSSKQIYAELKQLKQPDLLKKAFVNQYVVTVNLISTLSWGINGVVVGLLMLCVYLTITSHRAQEYAQRCALVAQKAQADSEQRVEETKLAVLQCNKLLAKISKGDFGHRLENPFDEELELLRTGINQTADSVEFIMLELTRVMLAIQEGRFDVRLDSQVQGDFGQQVDQTIATLDSTIGNICRVMDDMRDGCFGTRVEASCSGRLQELKHSINSSMIVMEDAISAVVEVAEDQSQGNFSRQIQVNGKGQFEQLAHSINATSSKVHEMVQQIRQVSRTVSLSSDSMQSNSHQLWEHTNSHSDSVAQLLGKVDLVRASIQTNQDSVQQANSLVDRSRQAADNGTVIANQAIDFMDNIAEKSQKIAKITQVLDTIARQTNLLALNAAVEAARAKEHGSGFSVVANEVKELARQSTEASTLITTLIQATATDIQLGSESVENTGRALQAIAQSISDVEQAASTIVAESHQQEKGMDTIVQIISKSRVVMDSDLKLADTNRDTCESLGELAHRVNELLDFFQSGESEVVSDQSCSPWPSADSTGTKVSKAA</sequence>
<reference evidence="10 11" key="1">
    <citation type="submission" date="2016-12" db="EMBL/GenBank/DDBJ databases">
        <authorList>
            <person name="Song W.-J."/>
            <person name="Kurnit D.M."/>
        </authorList>
    </citation>
    <scope>NUCLEOTIDE SEQUENCE [LARGE SCALE GENOMIC DNA]</scope>
    <source>
        <strain evidence="10 11">IMCC3135</strain>
    </source>
</reference>
<evidence type="ECO:0000256" key="6">
    <source>
        <dbReference type="SAM" id="MobiDB-lite"/>
    </source>
</evidence>
<dbReference type="InterPro" id="IPR051310">
    <property type="entry name" value="MCP_chemotaxis"/>
</dbReference>
<dbReference type="OrthoDB" id="5751409at2"/>